<comment type="caution">
    <text evidence="1">The sequence shown here is derived from an EMBL/GenBank/DDBJ whole genome shotgun (WGS) entry which is preliminary data.</text>
</comment>
<name>A0AAD7EG96_9AGAR</name>
<dbReference type="Proteomes" id="UP001218218">
    <property type="component" value="Unassembled WGS sequence"/>
</dbReference>
<dbReference type="AlphaFoldDB" id="A0AAD7EG96"/>
<gene>
    <name evidence="1" type="ORF">DFH08DRAFT_819390</name>
</gene>
<organism evidence="1 2">
    <name type="scientific">Mycena albidolilacea</name>
    <dbReference type="NCBI Taxonomy" id="1033008"/>
    <lineage>
        <taxon>Eukaryota</taxon>
        <taxon>Fungi</taxon>
        <taxon>Dikarya</taxon>
        <taxon>Basidiomycota</taxon>
        <taxon>Agaricomycotina</taxon>
        <taxon>Agaricomycetes</taxon>
        <taxon>Agaricomycetidae</taxon>
        <taxon>Agaricales</taxon>
        <taxon>Marasmiineae</taxon>
        <taxon>Mycenaceae</taxon>
        <taxon>Mycena</taxon>
    </lineage>
</organism>
<proteinExistence type="predicted"/>
<protein>
    <submittedName>
        <fullName evidence="1">Uncharacterized protein</fullName>
    </submittedName>
</protein>
<evidence type="ECO:0000313" key="2">
    <source>
        <dbReference type="Proteomes" id="UP001218218"/>
    </source>
</evidence>
<dbReference type="EMBL" id="JARIHO010000055">
    <property type="protein sequence ID" value="KAJ7318940.1"/>
    <property type="molecule type" value="Genomic_DNA"/>
</dbReference>
<accession>A0AAD7EG96</accession>
<sequence>MALAVTDGTLAASRGPTPTSVIGVWVDTLDPGPHHHDLRPTRYASLSNKSERAAIQPALAAADLRYTRASASELEDVKITRGDIRPPCFGLSFRLYPWTSFISDFERTDGLHTGPPSSALIGRPRPLKARGRFASWIIRIQATGSPDPTHLRHPKTIEEYDGRLWTKVPLTRVTTRGNALGTFPRIEVTLRKPAITLHAWPRWQPTHLDFFSSNIPIWGFVYWSQFIPYRVYGGARAANPYLSSFALVLETQGGLESQLMGQLRVKPGIEEIEKAYPHGDLYQEGLGIFDREFAQKPNCLMSHHLGGLDALVKDLYVGPIVPEDSRARNVRELE</sequence>
<evidence type="ECO:0000313" key="1">
    <source>
        <dbReference type="EMBL" id="KAJ7318940.1"/>
    </source>
</evidence>
<keyword evidence="2" id="KW-1185">Reference proteome</keyword>
<reference evidence="1" key="1">
    <citation type="submission" date="2023-03" db="EMBL/GenBank/DDBJ databases">
        <title>Massive genome expansion in bonnet fungi (Mycena s.s.) driven by repeated elements and novel gene families across ecological guilds.</title>
        <authorList>
            <consortium name="Lawrence Berkeley National Laboratory"/>
            <person name="Harder C.B."/>
            <person name="Miyauchi S."/>
            <person name="Viragh M."/>
            <person name="Kuo A."/>
            <person name="Thoen E."/>
            <person name="Andreopoulos B."/>
            <person name="Lu D."/>
            <person name="Skrede I."/>
            <person name="Drula E."/>
            <person name="Henrissat B."/>
            <person name="Morin E."/>
            <person name="Kohler A."/>
            <person name="Barry K."/>
            <person name="LaButti K."/>
            <person name="Morin E."/>
            <person name="Salamov A."/>
            <person name="Lipzen A."/>
            <person name="Mereny Z."/>
            <person name="Hegedus B."/>
            <person name="Baldrian P."/>
            <person name="Stursova M."/>
            <person name="Weitz H."/>
            <person name="Taylor A."/>
            <person name="Grigoriev I.V."/>
            <person name="Nagy L.G."/>
            <person name="Martin F."/>
            <person name="Kauserud H."/>
        </authorList>
    </citation>
    <scope>NUCLEOTIDE SEQUENCE</scope>
    <source>
        <strain evidence="1">CBHHK002</strain>
    </source>
</reference>